<comment type="caution">
    <text evidence="1">The sequence shown here is derived from an EMBL/GenBank/DDBJ whole genome shotgun (WGS) entry which is preliminary data.</text>
</comment>
<dbReference type="AlphaFoldDB" id="A0A1F7X1B1"/>
<name>A0A1F7X1B1_9BACT</name>
<gene>
    <name evidence="1" type="ORF">A2Z67_02525</name>
</gene>
<protein>
    <submittedName>
        <fullName evidence="1">Uncharacterized protein</fullName>
    </submittedName>
</protein>
<dbReference type="Proteomes" id="UP000176939">
    <property type="component" value="Unassembled WGS sequence"/>
</dbReference>
<evidence type="ECO:0000313" key="2">
    <source>
        <dbReference type="Proteomes" id="UP000176939"/>
    </source>
</evidence>
<reference evidence="1 2" key="1">
    <citation type="journal article" date="2016" name="Nat. Commun.">
        <title>Thousands of microbial genomes shed light on interconnected biogeochemical processes in an aquifer system.</title>
        <authorList>
            <person name="Anantharaman K."/>
            <person name="Brown C.T."/>
            <person name="Hug L.A."/>
            <person name="Sharon I."/>
            <person name="Castelle C.J."/>
            <person name="Probst A.J."/>
            <person name="Thomas B.C."/>
            <person name="Singh A."/>
            <person name="Wilkins M.J."/>
            <person name="Karaoz U."/>
            <person name="Brodie E.L."/>
            <person name="Williams K.H."/>
            <person name="Hubbard S.S."/>
            <person name="Banfield J.F."/>
        </authorList>
    </citation>
    <scope>NUCLEOTIDE SEQUENCE [LARGE SCALE GENOMIC DNA]</scope>
</reference>
<accession>A0A1F7X1B1</accession>
<dbReference type="EMBL" id="MGFQ01000035">
    <property type="protein sequence ID" value="OGM08860.1"/>
    <property type="molecule type" value="Genomic_DNA"/>
</dbReference>
<evidence type="ECO:0000313" key="1">
    <source>
        <dbReference type="EMBL" id="OGM08860.1"/>
    </source>
</evidence>
<sequence length="66" mass="7577">MKEIISDLSFELTSKTSYSSVKGYPEKSIVFLSGHPYTINIPYMELKELFKQLKGITNDERNYPGV</sequence>
<organism evidence="1 2">
    <name type="scientific">Candidatus Woesebacteria bacterium RBG_13_36_22</name>
    <dbReference type="NCBI Taxonomy" id="1802478"/>
    <lineage>
        <taxon>Bacteria</taxon>
        <taxon>Candidatus Woeseibacteriota</taxon>
    </lineage>
</organism>
<proteinExistence type="predicted"/>